<dbReference type="GO" id="GO:0003924">
    <property type="term" value="F:GTPase activity"/>
    <property type="evidence" value="ECO:0007669"/>
    <property type="project" value="UniProtKB-UniRule"/>
</dbReference>
<keyword evidence="3" id="KW-0699">rRNA-binding</keyword>
<evidence type="ECO:0000256" key="1">
    <source>
        <dbReference type="ARBA" id="ARBA00022741"/>
    </source>
</evidence>
<comment type="cofactor">
    <cofactor evidence="3">
        <name>Zn(2+)</name>
        <dbReference type="ChEBI" id="CHEBI:29105"/>
    </cofactor>
    <text evidence="3">Binds 1 zinc ion per subunit.</text>
</comment>
<dbReference type="PANTHER" id="PTHR32120">
    <property type="entry name" value="SMALL RIBOSOMAL SUBUNIT BIOGENESIS GTPASE RSGA"/>
    <property type="match status" value="1"/>
</dbReference>
<keyword evidence="3" id="KW-0963">Cytoplasm</keyword>
<dbReference type="NCBIfam" id="TIGR00157">
    <property type="entry name" value="ribosome small subunit-dependent GTPase A"/>
    <property type="match status" value="1"/>
</dbReference>
<dbReference type="GO" id="GO:0005525">
    <property type="term" value="F:GTP binding"/>
    <property type="evidence" value="ECO:0007669"/>
    <property type="project" value="UniProtKB-UniRule"/>
</dbReference>
<dbReference type="InterPro" id="IPR030378">
    <property type="entry name" value="G_CP_dom"/>
</dbReference>
<comment type="similarity">
    <text evidence="3">Belongs to the TRAFAC class YlqF/YawG GTPase family. RsgA subfamily.</text>
</comment>
<dbReference type="HAMAP" id="MF_01820">
    <property type="entry name" value="GTPase_RsgA"/>
    <property type="match status" value="1"/>
</dbReference>
<feature type="domain" description="CP-type G" evidence="5">
    <location>
        <begin position="126"/>
        <end position="287"/>
    </location>
</feature>
<feature type="binding site" evidence="3">
    <location>
        <position position="316"/>
    </location>
    <ligand>
        <name>Zn(2+)</name>
        <dbReference type="ChEBI" id="CHEBI:29105"/>
    </ligand>
</feature>
<dbReference type="SUPFAM" id="SSF52540">
    <property type="entry name" value="P-loop containing nucleoside triphosphate hydrolases"/>
    <property type="match status" value="1"/>
</dbReference>
<feature type="domain" description="EngC GTPase" evidence="4">
    <location>
        <begin position="134"/>
        <end position="285"/>
    </location>
</feature>
<accession>A0A2D2LV98</accession>
<dbReference type="Gene3D" id="1.10.40.50">
    <property type="entry name" value="Probable gtpase engc, domain 3"/>
    <property type="match status" value="1"/>
</dbReference>
<reference evidence="7" key="1">
    <citation type="submission" date="2017-11" db="EMBL/GenBank/DDBJ databases">
        <title>Complete genome sequence of Moraxella osloensis NP7 isolated from human skin.</title>
        <authorList>
            <person name="Lee K."/>
            <person name="Lim J.Y."/>
            <person name="Hwang I."/>
        </authorList>
    </citation>
    <scope>NUCLEOTIDE SEQUENCE [LARGE SCALE GENOMIC DNA]</scope>
    <source>
        <strain evidence="7">NP7</strain>
    </source>
</reference>
<dbReference type="Proteomes" id="UP000229340">
    <property type="component" value="Chromosome"/>
</dbReference>
<evidence type="ECO:0000259" key="5">
    <source>
        <dbReference type="PROSITE" id="PS51721"/>
    </source>
</evidence>
<dbReference type="PANTHER" id="PTHR32120:SF11">
    <property type="entry name" value="SMALL RIBOSOMAL SUBUNIT BIOGENESIS GTPASE RSGA 1, MITOCHONDRIAL-RELATED"/>
    <property type="match status" value="1"/>
</dbReference>
<dbReference type="InterPro" id="IPR012340">
    <property type="entry name" value="NA-bd_OB-fold"/>
</dbReference>
<dbReference type="GO" id="GO:0042274">
    <property type="term" value="P:ribosomal small subunit biogenesis"/>
    <property type="evidence" value="ECO:0007669"/>
    <property type="project" value="UniProtKB-UniRule"/>
</dbReference>
<evidence type="ECO:0000256" key="3">
    <source>
        <dbReference type="HAMAP-Rule" id="MF_01820"/>
    </source>
</evidence>
<dbReference type="InterPro" id="IPR027417">
    <property type="entry name" value="P-loop_NTPase"/>
</dbReference>
<evidence type="ECO:0000259" key="4">
    <source>
        <dbReference type="PROSITE" id="PS50936"/>
    </source>
</evidence>
<sequence length="356" mass="39328">MALIRKRKLTDQQTRRIEKQQKSQQVLDDAQLMDGIVVANFGKQLEVQATSLPQTLPEKPIVAADEPEPFWQPITLHSVWRCHTRTNLPLIATGDKVRFVADPNTGLGRIEAIYDRQSIISRPDRYHKLKPIAANVDILAVVFAPLPLPSAQLIDRYLVACHHSDITPLLILNKADLLADDSHSEVTELLSAYQQLGYATLVTQSNGDLTELKNTVAGKNVIFAGQSGVGKSSLVNQLLPAAGQSVNEISTISQLGQHTTTTSRFLAFDPMALSKGAIIDTPGIREYGLWHLTPDDILQGFIELAPLAPYCRFRDCKHTKSTPNCAMWQAVTEGQVLARRVENLVLLQQEAASQDF</sequence>
<comment type="function">
    <text evidence="3">One of several proteins that assist in the late maturation steps of the functional core of the 30S ribosomal subunit. Helps release RbfA from mature subunits. May play a role in the assembly of ribosomal proteins into the subunit. Circularly permuted GTPase that catalyzes slow GTP hydrolysis, GTPase activity is stimulated by the 30S ribosomal subunit.</text>
</comment>
<dbReference type="Pfam" id="PF03193">
    <property type="entry name" value="RsgA_GTPase"/>
    <property type="match status" value="1"/>
</dbReference>
<dbReference type="GO" id="GO:0046872">
    <property type="term" value="F:metal ion binding"/>
    <property type="evidence" value="ECO:0007669"/>
    <property type="project" value="UniProtKB-KW"/>
</dbReference>
<dbReference type="InterPro" id="IPR010914">
    <property type="entry name" value="RsgA_GTPase_dom"/>
</dbReference>
<dbReference type="PROSITE" id="PS51721">
    <property type="entry name" value="G_CP"/>
    <property type="match status" value="1"/>
</dbReference>
<keyword evidence="3" id="KW-0479">Metal-binding</keyword>
<keyword evidence="2 3" id="KW-0342">GTP-binding</keyword>
<dbReference type="CDD" id="cd01854">
    <property type="entry name" value="YjeQ_EngC"/>
    <property type="match status" value="1"/>
</dbReference>
<feature type="binding site" evidence="3">
    <location>
        <position position="318"/>
    </location>
    <ligand>
        <name>Zn(2+)</name>
        <dbReference type="ChEBI" id="CHEBI:29105"/>
    </ligand>
</feature>
<keyword evidence="3" id="KW-0862">Zinc</keyword>
<comment type="subcellular location">
    <subcellularLocation>
        <location evidence="3">Cytoplasm</location>
    </subcellularLocation>
</comment>
<keyword evidence="3" id="KW-0690">Ribosome biogenesis</keyword>
<keyword evidence="3" id="KW-0378">Hydrolase</keyword>
<dbReference type="STRING" id="34062.AXE82_02750"/>
<organism evidence="6 7">
    <name type="scientific">Faucicola osloensis</name>
    <name type="common">Moraxella osloensis</name>
    <dbReference type="NCBI Taxonomy" id="34062"/>
    <lineage>
        <taxon>Bacteria</taxon>
        <taxon>Pseudomonadati</taxon>
        <taxon>Pseudomonadota</taxon>
        <taxon>Gammaproteobacteria</taxon>
        <taxon>Moraxellales</taxon>
        <taxon>Moraxellaceae</taxon>
        <taxon>Faucicola</taxon>
    </lineage>
</organism>
<dbReference type="PROSITE" id="PS50936">
    <property type="entry name" value="ENGC_GTPASE"/>
    <property type="match status" value="1"/>
</dbReference>
<feature type="binding site" evidence="3">
    <location>
        <position position="325"/>
    </location>
    <ligand>
        <name>Zn(2+)</name>
        <dbReference type="ChEBI" id="CHEBI:29105"/>
    </ligand>
</feature>
<feature type="binding site" evidence="3">
    <location>
        <begin position="225"/>
        <end position="233"/>
    </location>
    <ligand>
        <name>GTP</name>
        <dbReference type="ChEBI" id="CHEBI:37565"/>
    </ligand>
</feature>
<evidence type="ECO:0000256" key="2">
    <source>
        <dbReference type="ARBA" id="ARBA00023134"/>
    </source>
</evidence>
<dbReference type="AlphaFoldDB" id="A0A2D2LV98"/>
<dbReference type="EMBL" id="CP024443">
    <property type="protein sequence ID" value="ATR78955.1"/>
    <property type="molecule type" value="Genomic_DNA"/>
</dbReference>
<dbReference type="Gene3D" id="3.40.50.300">
    <property type="entry name" value="P-loop containing nucleotide triphosphate hydrolases"/>
    <property type="match status" value="1"/>
</dbReference>
<gene>
    <name evidence="3 6" type="primary">rsgA</name>
    <name evidence="6" type="ORF">NP7_06630</name>
</gene>
<protein>
    <recommendedName>
        <fullName evidence="3">Small ribosomal subunit biogenesis GTPase RsgA</fullName>
        <ecNumber evidence="3">3.6.1.-</ecNumber>
    </recommendedName>
</protein>
<comment type="subunit">
    <text evidence="3">Monomer. Associates with 30S ribosomal subunit, binds 16S rRNA.</text>
</comment>
<feature type="binding site" evidence="3">
    <location>
        <begin position="173"/>
        <end position="176"/>
    </location>
    <ligand>
        <name>GTP</name>
        <dbReference type="ChEBI" id="CHEBI:37565"/>
    </ligand>
</feature>
<feature type="binding site" evidence="3">
    <location>
        <position position="311"/>
    </location>
    <ligand>
        <name>Zn(2+)</name>
        <dbReference type="ChEBI" id="CHEBI:29105"/>
    </ligand>
</feature>
<dbReference type="EC" id="3.6.1.-" evidence="3"/>
<proteinExistence type="inferred from homology"/>
<name>A0A2D2LV98_FAUOS</name>
<dbReference type="RefSeq" id="WP_100270199.1">
    <property type="nucleotide sequence ID" value="NZ_CALTVS010000105.1"/>
</dbReference>
<evidence type="ECO:0000313" key="6">
    <source>
        <dbReference type="EMBL" id="ATR78955.1"/>
    </source>
</evidence>
<evidence type="ECO:0000313" key="7">
    <source>
        <dbReference type="Proteomes" id="UP000229340"/>
    </source>
</evidence>
<keyword evidence="3" id="KW-0694">RNA-binding</keyword>
<dbReference type="InterPro" id="IPR004881">
    <property type="entry name" value="Ribosome_biogen_GTPase_RsgA"/>
</dbReference>
<keyword evidence="1 3" id="KW-0547">Nucleotide-binding</keyword>
<dbReference type="GO" id="GO:0019843">
    <property type="term" value="F:rRNA binding"/>
    <property type="evidence" value="ECO:0007669"/>
    <property type="project" value="UniProtKB-KW"/>
</dbReference>
<dbReference type="Gene3D" id="2.40.50.140">
    <property type="entry name" value="Nucleic acid-binding proteins"/>
    <property type="match status" value="1"/>
</dbReference>
<dbReference type="GO" id="GO:0005737">
    <property type="term" value="C:cytoplasm"/>
    <property type="evidence" value="ECO:0007669"/>
    <property type="project" value="UniProtKB-SubCell"/>
</dbReference>